<protein>
    <submittedName>
        <fullName evidence="12">DEAD/DEAH box helicase</fullName>
    </submittedName>
</protein>
<dbReference type="SMART" id="SM00487">
    <property type="entry name" value="DEXDc"/>
    <property type="match status" value="1"/>
</dbReference>
<keyword evidence="13" id="KW-1185">Reference proteome</keyword>
<dbReference type="InterPro" id="IPR050079">
    <property type="entry name" value="DEAD_box_RNA_helicase"/>
</dbReference>
<evidence type="ECO:0000313" key="12">
    <source>
        <dbReference type="EMBL" id="QYX73949.1"/>
    </source>
</evidence>
<dbReference type="Pfam" id="PF00270">
    <property type="entry name" value="DEAD"/>
    <property type="match status" value="1"/>
</dbReference>
<evidence type="ECO:0000256" key="8">
    <source>
        <dbReference type="SAM" id="MobiDB-lite"/>
    </source>
</evidence>
<gene>
    <name evidence="12" type="ORF">K3G22_05915</name>
</gene>
<dbReference type="PANTHER" id="PTHR47959:SF13">
    <property type="entry name" value="ATP-DEPENDENT RNA HELICASE RHLE"/>
    <property type="match status" value="1"/>
</dbReference>
<feature type="domain" description="Helicase ATP-binding" evidence="9">
    <location>
        <begin position="32"/>
        <end position="210"/>
    </location>
</feature>
<keyword evidence="2 7" id="KW-0378">Hydrolase</keyword>
<evidence type="ECO:0000259" key="11">
    <source>
        <dbReference type="PROSITE" id="PS51195"/>
    </source>
</evidence>
<evidence type="ECO:0000256" key="1">
    <source>
        <dbReference type="ARBA" id="ARBA00022741"/>
    </source>
</evidence>
<evidence type="ECO:0000313" key="13">
    <source>
        <dbReference type="Proteomes" id="UP000827084"/>
    </source>
</evidence>
<evidence type="ECO:0000256" key="6">
    <source>
        <dbReference type="PROSITE-ProRule" id="PRU00552"/>
    </source>
</evidence>
<dbReference type="CDD" id="cd00268">
    <property type="entry name" value="DEADc"/>
    <property type="match status" value="1"/>
</dbReference>
<dbReference type="SMART" id="SM00490">
    <property type="entry name" value="HELICc"/>
    <property type="match status" value="1"/>
</dbReference>
<reference evidence="12 13" key="1">
    <citation type="submission" date="2021-08" db="EMBL/GenBank/DDBJ databases">
        <title>Shewanella putrefaciens YZ-J, complete genome.</title>
        <authorList>
            <person name="Yi Z."/>
        </authorList>
    </citation>
    <scope>NUCLEOTIDE SEQUENCE [LARGE SCALE GENOMIC DNA]</scope>
    <source>
        <strain evidence="12 13">YZ-J</strain>
    </source>
</reference>
<accession>A0ABX8XFA1</accession>
<evidence type="ECO:0000256" key="2">
    <source>
        <dbReference type="ARBA" id="ARBA00022801"/>
    </source>
</evidence>
<dbReference type="InterPro" id="IPR044742">
    <property type="entry name" value="DEAD/DEAH_RhlB"/>
</dbReference>
<dbReference type="InterPro" id="IPR001650">
    <property type="entry name" value="Helicase_C-like"/>
</dbReference>
<dbReference type="Proteomes" id="UP000827084">
    <property type="component" value="Chromosome"/>
</dbReference>
<keyword evidence="4 7" id="KW-0067">ATP-binding</keyword>
<dbReference type="InterPro" id="IPR011545">
    <property type="entry name" value="DEAD/DEAH_box_helicase_dom"/>
</dbReference>
<dbReference type="PROSITE" id="PS00039">
    <property type="entry name" value="DEAD_ATP_HELICASE"/>
    <property type="match status" value="1"/>
</dbReference>
<dbReference type="InterPro" id="IPR027417">
    <property type="entry name" value="P-loop_NTPase"/>
</dbReference>
<comment type="similarity">
    <text evidence="5 7">Belongs to the DEAD box helicase family.</text>
</comment>
<dbReference type="RefSeq" id="WP_025007421.1">
    <property type="nucleotide sequence ID" value="NZ_BMPK01000002.1"/>
</dbReference>
<evidence type="ECO:0000259" key="9">
    <source>
        <dbReference type="PROSITE" id="PS51192"/>
    </source>
</evidence>
<dbReference type="InterPro" id="IPR014014">
    <property type="entry name" value="RNA_helicase_DEAD_Q_motif"/>
</dbReference>
<proteinExistence type="inferred from homology"/>
<evidence type="ECO:0000256" key="4">
    <source>
        <dbReference type="ARBA" id="ARBA00022840"/>
    </source>
</evidence>
<sequence>MKFETLGLSSPILNAITECGYQQLTQVQEKVIPLAFEGKDIMACAQTGTGKTAAFALPVLEKLAAEILVSDGNDKPILRALVMTPTRELAIQVCDNIQKYSQFLPLKTIAVYGGTNMNPQRKGVEQGVDILVATPGRLFDIIGQFQLDLSSVTTLVIDEADRMLDMGFVRDIEKVKRLIAPVHQTMLFSATYSDAVKQLAQKMLNEPQWVNVADTTTASTVVQEVYRVDKRRKAELLSELVGRNNWRQVLVFASTKESAEHLLQELKLDGIAAGVFHGDKTQGARNRVLEDFKLGKLRVLVATDVAARGLDIQALPLVINLELPFFAEDYIHRIGRTGRAGLAGRAISFVSPSDDEMLTEIEALIEQKLPVSVQPGYEEGTPLPARYRDIPASPTKPAKWSYKAPKDRAIGKSSESQARSRQNIGRDAMRESPTREGKYAKDKAHGAEGKGSAGKPFNTTKPKPHSGSRSGFGVSRGKKNG</sequence>
<keyword evidence="1 7" id="KW-0547">Nucleotide-binding</keyword>
<dbReference type="PROSITE" id="PS51194">
    <property type="entry name" value="HELICASE_CTER"/>
    <property type="match status" value="1"/>
</dbReference>
<keyword evidence="3 7" id="KW-0347">Helicase</keyword>
<feature type="domain" description="DEAD-box RNA helicase Q" evidence="11">
    <location>
        <begin position="1"/>
        <end position="29"/>
    </location>
</feature>
<dbReference type="SUPFAM" id="SSF52540">
    <property type="entry name" value="P-loop containing nucleoside triphosphate hydrolases"/>
    <property type="match status" value="1"/>
</dbReference>
<dbReference type="PROSITE" id="PS51195">
    <property type="entry name" value="Q_MOTIF"/>
    <property type="match status" value="1"/>
</dbReference>
<organism evidence="12 13">
    <name type="scientific">Shewanella putrefaciens</name>
    <name type="common">Pseudomonas putrefaciens</name>
    <dbReference type="NCBI Taxonomy" id="24"/>
    <lineage>
        <taxon>Bacteria</taxon>
        <taxon>Pseudomonadati</taxon>
        <taxon>Pseudomonadota</taxon>
        <taxon>Gammaproteobacteria</taxon>
        <taxon>Alteromonadales</taxon>
        <taxon>Shewanellaceae</taxon>
        <taxon>Shewanella</taxon>
    </lineage>
</organism>
<dbReference type="EMBL" id="CP080635">
    <property type="protein sequence ID" value="QYX73949.1"/>
    <property type="molecule type" value="Genomic_DNA"/>
</dbReference>
<evidence type="ECO:0000256" key="5">
    <source>
        <dbReference type="ARBA" id="ARBA00038437"/>
    </source>
</evidence>
<feature type="domain" description="Helicase C-terminal" evidence="10">
    <location>
        <begin position="220"/>
        <end position="381"/>
    </location>
</feature>
<name>A0ABX8XFA1_SHEPU</name>
<feature type="region of interest" description="Disordered" evidence="8">
    <location>
        <begin position="374"/>
        <end position="481"/>
    </location>
</feature>
<feature type="compositionally biased region" description="Basic and acidic residues" evidence="8">
    <location>
        <begin position="427"/>
        <end position="448"/>
    </location>
</feature>
<dbReference type="CDD" id="cd18787">
    <property type="entry name" value="SF2_C_DEAD"/>
    <property type="match status" value="1"/>
</dbReference>
<dbReference type="PROSITE" id="PS51192">
    <property type="entry name" value="HELICASE_ATP_BIND_1"/>
    <property type="match status" value="1"/>
</dbReference>
<feature type="compositionally biased region" description="Polar residues" evidence="8">
    <location>
        <begin position="413"/>
        <end position="423"/>
    </location>
</feature>
<dbReference type="InterPro" id="IPR014001">
    <property type="entry name" value="Helicase_ATP-bd"/>
</dbReference>
<dbReference type="GeneID" id="67442777"/>
<evidence type="ECO:0000256" key="3">
    <source>
        <dbReference type="ARBA" id="ARBA00022806"/>
    </source>
</evidence>
<dbReference type="InterPro" id="IPR000629">
    <property type="entry name" value="RNA-helicase_DEAD-box_CS"/>
</dbReference>
<feature type="short sequence motif" description="Q motif" evidence="6">
    <location>
        <begin position="1"/>
        <end position="29"/>
    </location>
</feature>
<dbReference type="PANTHER" id="PTHR47959">
    <property type="entry name" value="ATP-DEPENDENT RNA HELICASE RHLE-RELATED"/>
    <property type="match status" value="1"/>
</dbReference>
<dbReference type="GO" id="GO:0004386">
    <property type="term" value="F:helicase activity"/>
    <property type="evidence" value="ECO:0007669"/>
    <property type="project" value="UniProtKB-KW"/>
</dbReference>
<evidence type="ECO:0000256" key="7">
    <source>
        <dbReference type="RuleBase" id="RU000492"/>
    </source>
</evidence>
<dbReference type="Gene3D" id="3.40.50.300">
    <property type="entry name" value="P-loop containing nucleotide triphosphate hydrolases"/>
    <property type="match status" value="2"/>
</dbReference>
<dbReference type="Pfam" id="PF00271">
    <property type="entry name" value="Helicase_C"/>
    <property type="match status" value="1"/>
</dbReference>
<evidence type="ECO:0000259" key="10">
    <source>
        <dbReference type="PROSITE" id="PS51194"/>
    </source>
</evidence>